<dbReference type="InterPro" id="IPR025677">
    <property type="entry name" value="OST-HTH-assoc_dom"/>
</dbReference>
<accession>A0A9W5T8J1</accession>
<comment type="caution">
    <text evidence="3">The sequence shown here is derived from an EMBL/GenBank/DDBJ whole genome shotgun (WGS) entry which is preliminary data.</text>
</comment>
<sequence>MHRKGNHQGSHRSHKASSETFTSWLRNYDLSINHEKFRNIFSVTESVPSLSGSRTTDATWSTISSNSSVRDTVTDNIGNERVQSPKGSGESIHCMHHLPRDTQHRDSTRGCDHHKTHENYKSQENHIRRENHRCHEHQRIHDNPRCQERHNRDYLRVTTHTSSNVTMERRGGLTWIKGPNGMLVPYIENTWLKQMITTLVADPKALSKFLKTLRTSLKEAVLFLYSEGIKPYLGDVANQMKRSIADNFWSASEVAFVSLHCRDTVDLKIELRVKGEMGWVVYLHEDPPGFLGFVDTHSTVDPYSNYHWRALNKFAVDIMTSANAPSREGGRYAFAERLREKVYAFRSMRLGEVVHLVQLAIYSGVFVYAQRILLPVTACEKTAEEMFPRMKKVRHPICSSLDEVRRIISLLVDNRKHGLVLAQMKQQFMMQFNKELNPIMFGFRKLQNLLLSDCFNHQYQLFVPIDSPHRTHIQHRKYPIPIGCRAFQQSKIRFDPDKFWSPIDEWYDEPCDVLTTLPENIRSALEDVLDSDDENNKPLHHHLSISEGSVIDDISTDVTGSNCTSGRGMTYRNAVVGLGAPTTHALDEDQSRSRSI</sequence>
<proteinExistence type="predicted"/>
<evidence type="ECO:0000313" key="4">
    <source>
        <dbReference type="Proteomes" id="UP001057455"/>
    </source>
</evidence>
<reference evidence="3" key="1">
    <citation type="submission" date="2019-12" db="EMBL/GenBank/DDBJ databases">
        <title>Genome sequence of Babesia ovis.</title>
        <authorList>
            <person name="Yamagishi J."/>
            <person name="Sevinc F."/>
            <person name="Xuan X."/>
        </authorList>
    </citation>
    <scope>NUCLEOTIDE SEQUENCE</scope>
    <source>
        <strain evidence="3">Selcuk</strain>
    </source>
</reference>
<evidence type="ECO:0000259" key="2">
    <source>
        <dbReference type="PROSITE" id="PS51644"/>
    </source>
</evidence>
<organism evidence="3 4">
    <name type="scientific">Babesia ovis</name>
    <dbReference type="NCBI Taxonomy" id="5869"/>
    <lineage>
        <taxon>Eukaryota</taxon>
        <taxon>Sar</taxon>
        <taxon>Alveolata</taxon>
        <taxon>Apicomplexa</taxon>
        <taxon>Aconoidasida</taxon>
        <taxon>Piroplasmida</taxon>
        <taxon>Babesiidae</taxon>
        <taxon>Babesia</taxon>
    </lineage>
</organism>
<evidence type="ECO:0000313" key="3">
    <source>
        <dbReference type="EMBL" id="GFE52716.1"/>
    </source>
</evidence>
<keyword evidence="4" id="KW-1185">Reference proteome</keyword>
<dbReference type="PROSITE" id="PS51644">
    <property type="entry name" value="HTH_OST"/>
    <property type="match status" value="1"/>
</dbReference>
<dbReference type="Pfam" id="PF14418">
    <property type="entry name" value="OHA"/>
    <property type="match status" value="1"/>
</dbReference>
<name>A0A9W5T8J1_BABOV</name>
<dbReference type="InterPro" id="IPR025605">
    <property type="entry name" value="OST-HTH/LOTUS_dom"/>
</dbReference>
<feature type="domain" description="HTH OST-type" evidence="2">
    <location>
        <begin position="400"/>
        <end position="478"/>
    </location>
</feature>
<feature type="region of interest" description="Disordered" evidence="1">
    <location>
        <begin position="101"/>
        <end position="122"/>
    </location>
</feature>
<dbReference type="AlphaFoldDB" id="A0A9W5T8J1"/>
<gene>
    <name evidence="3" type="ORF">BaOVIS_001200</name>
</gene>
<evidence type="ECO:0000256" key="1">
    <source>
        <dbReference type="SAM" id="MobiDB-lite"/>
    </source>
</evidence>
<dbReference type="EMBL" id="BLIY01000001">
    <property type="protein sequence ID" value="GFE52716.1"/>
    <property type="molecule type" value="Genomic_DNA"/>
</dbReference>
<protein>
    <recommendedName>
        <fullName evidence="2">HTH OST-type domain-containing protein</fullName>
    </recommendedName>
</protein>
<dbReference type="OrthoDB" id="361803at2759"/>
<dbReference type="Proteomes" id="UP001057455">
    <property type="component" value="Unassembled WGS sequence"/>
</dbReference>